<evidence type="ECO:0000313" key="8">
    <source>
        <dbReference type="Proteomes" id="UP001215231"/>
    </source>
</evidence>
<accession>A0ABY7VJU6</accession>
<sequence>MNKIKLTASNNNLDNKATGKVKMINMLLIGALSCAPLLSTNTYAESGHGVMKTPQELQESAKVREEVGLGTGMVLGAIFGGPAGAFVTAIAGTFIAKNINATEEVDQLELALSEQEQEQQHSLMALNRKLELAEQAYQAELLALQQSYQATGQLQAENLLMSLQFSTGSSEIAPHYQEQISALAKLLKRSPNLSIDLSGYTDLQGDETLNQNLSLARVTSVKNALIAQGIAGRRVQTYAHGENNPVVASAEKEVSFYDRRVVVKLHRNLEQTAKN</sequence>
<dbReference type="PANTHER" id="PTHR30329:SF21">
    <property type="entry name" value="LIPOPROTEIN YIAD-RELATED"/>
    <property type="match status" value="1"/>
</dbReference>
<evidence type="ECO:0000259" key="6">
    <source>
        <dbReference type="PROSITE" id="PS51123"/>
    </source>
</evidence>
<dbReference type="CDD" id="cd07185">
    <property type="entry name" value="OmpA_C-like"/>
    <property type="match status" value="1"/>
</dbReference>
<keyword evidence="2 4" id="KW-0472">Membrane</keyword>
<proteinExistence type="predicted"/>
<dbReference type="RefSeq" id="WP_274054470.1">
    <property type="nucleotide sequence ID" value="NZ_CP059693.1"/>
</dbReference>
<reference evidence="7 8" key="1">
    <citation type="journal article" date="2022" name="Mar. Drugs">
        <title>Bioassay-Guided Fractionation Leads to the Detection of Cholic Acid Generated by the Rare Thalassomonas sp.</title>
        <authorList>
            <person name="Pheiffer F."/>
            <person name="Schneider Y.K."/>
            <person name="Hansen E.H."/>
            <person name="Andersen J.H."/>
            <person name="Isaksson J."/>
            <person name="Busche T."/>
            <person name="R C."/>
            <person name="Kalinowski J."/>
            <person name="Zyl L.V."/>
            <person name="Trindade M."/>
        </authorList>
    </citation>
    <scope>NUCLEOTIDE SEQUENCE [LARGE SCALE GENOMIC DNA]</scope>
    <source>
        <strain evidence="7 8">A5K-61T</strain>
    </source>
</reference>
<keyword evidence="5" id="KW-0175">Coiled coil</keyword>
<evidence type="ECO:0000256" key="5">
    <source>
        <dbReference type="SAM" id="Coils"/>
    </source>
</evidence>
<feature type="domain" description="OmpA-like" evidence="6">
    <location>
        <begin position="152"/>
        <end position="269"/>
    </location>
</feature>
<dbReference type="InterPro" id="IPR006665">
    <property type="entry name" value="OmpA-like"/>
</dbReference>
<dbReference type="SUPFAM" id="SSF103088">
    <property type="entry name" value="OmpA-like"/>
    <property type="match status" value="1"/>
</dbReference>
<dbReference type="InterPro" id="IPR006664">
    <property type="entry name" value="OMP_bac"/>
</dbReference>
<gene>
    <name evidence="7" type="primary">pdsO</name>
    <name evidence="7" type="ORF">H3N35_11535</name>
</gene>
<name>A0ABY7VJU6_9GAMM</name>
<protein>
    <submittedName>
        <fullName evidence="7">Sortase-associated OmpA-like protein PdsO</fullName>
    </submittedName>
</protein>
<dbReference type="NCBIfam" id="TIGR03789">
    <property type="entry name" value="pdsO"/>
    <property type="match status" value="1"/>
</dbReference>
<comment type="subcellular location">
    <subcellularLocation>
        <location evidence="1">Cell outer membrane</location>
    </subcellularLocation>
</comment>
<evidence type="ECO:0000256" key="3">
    <source>
        <dbReference type="ARBA" id="ARBA00023237"/>
    </source>
</evidence>
<feature type="coiled-coil region" evidence="5">
    <location>
        <begin position="98"/>
        <end position="147"/>
    </location>
</feature>
<dbReference type="PROSITE" id="PS51257">
    <property type="entry name" value="PROKAR_LIPOPROTEIN"/>
    <property type="match status" value="1"/>
</dbReference>
<dbReference type="PROSITE" id="PS51123">
    <property type="entry name" value="OMPA_2"/>
    <property type="match status" value="1"/>
</dbReference>
<evidence type="ECO:0000256" key="1">
    <source>
        <dbReference type="ARBA" id="ARBA00004442"/>
    </source>
</evidence>
<dbReference type="InterPro" id="IPR022511">
    <property type="entry name" value="PdsO"/>
</dbReference>
<dbReference type="PRINTS" id="PR01021">
    <property type="entry name" value="OMPADOMAIN"/>
</dbReference>
<evidence type="ECO:0000256" key="2">
    <source>
        <dbReference type="ARBA" id="ARBA00023136"/>
    </source>
</evidence>
<dbReference type="Pfam" id="PF00691">
    <property type="entry name" value="OmpA"/>
    <property type="match status" value="1"/>
</dbReference>
<dbReference type="Proteomes" id="UP001215231">
    <property type="component" value="Chromosome"/>
</dbReference>
<dbReference type="InterPro" id="IPR050330">
    <property type="entry name" value="Bact_OuterMem_StrucFunc"/>
</dbReference>
<dbReference type="Gene3D" id="3.30.1330.60">
    <property type="entry name" value="OmpA-like domain"/>
    <property type="match status" value="1"/>
</dbReference>
<dbReference type="PANTHER" id="PTHR30329">
    <property type="entry name" value="STATOR ELEMENT OF FLAGELLAR MOTOR COMPLEX"/>
    <property type="match status" value="1"/>
</dbReference>
<organism evidence="7 8">
    <name type="scientific">Thalassomonas haliotis</name>
    <dbReference type="NCBI Taxonomy" id="485448"/>
    <lineage>
        <taxon>Bacteria</taxon>
        <taxon>Pseudomonadati</taxon>
        <taxon>Pseudomonadota</taxon>
        <taxon>Gammaproteobacteria</taxon>
        <taxon>Alteromonadales</taxon>
        <taxon>Colwelliaceae</taxon>
        <taxon>Thalassomonas</taxon>
    </lineage>
</organism>
<evidence type="ECO:0000256" key="4">
    <source>
        <dbReference type="PROSITE-ProRule" id="PRU00473"/>
    </source>
</evidence>
<dbReference type="InterPro" id="IPR036737">
    <property type="entry name" value="OmpA-like_sf"/>
</dbReference>
<keyword evidence="3" id="KW-0998">Cell outer membrane</keyword>
<dbReference type="EMBL" id="CP059693">
    <property type="protein sequence ID" value="WDE14009.1"/>
    <property type="molecule type" value="Genomic_DNA"/>
</dbReference>
<evidence type="ECO:0000313" key="7">
    <source>
        <dbReference type="EMBL" id="WDE14009.1"/>
    </source>
</evidence>
<keyword evidence="8" id="KW-1185">Reference proteome</keyword>